<dbReference type="Proteomes" id="UP000013909">
    <property type="component" value="Unassembled WGS sequence"/>
</dbReference>
<feature type="transmembrane region" description="Helical" evidence="1">
    <location>
        <begin position="24"/>
        <end position="42"/>
    </location>
</feature>
<protein>
    <submittedName>
        <fullName evidence="2">Uncharacterized protein</fullName>
    </submittedName>
</protein>
<dbReference type="STRING" id="1232681.ADIS_1299"/>
<accession>R7ZVK7</accession>
<keyword evidence="1" id="KW-0472">Membrane</keyword>
<dbReference type="EMBL" id="AQHR01000041">
    <property type="protein sequence ID" value="EON78102.1"/>
    <property type="molecule type" value="Genomic_DNA"/>
</dbReference>
<sequence length="62" mass="7328">MNNSGFSGFMGISPNKLPVLPIEHLSMIYITWLVCYFHPYYADRLHVYKKPRIQLPKMVTNR</sequence>
<evidence type="ECO:0000313" key="3">
    <source>
        <dbReference type="Proteomes" id="UP000013909"/>
    </source>
</evidence>
<keyword evidence="3" id="KW-1185">Reference proteome</keyword>
<gene>
    <name evidence="2" type="ORF">ADIS_1299</name>
</gene>
<keyword evidence="1" id="KW-1133">Transmembrane helix</keyword>
<evidence type="ECO:0000313" key="2">
    <source>
        <dbReference type="EMBL" id="EON78102.1"/>
    </source>
</evidence>
<dbReference type="AlphaFoldDB" id="R7ZVK7"/>
<keyword evidence="1" id="KW-0812">Transmembrane</keyword>
<name>R7ZVK7_9BACT</name>
<proteinExistence type="predicted"/>
<organism evidence="2 3">
    <name type="scientific">Lunatimonas lonarensis</name>
    <dbReference type="NCBI Taxonomy" id="1232681"/>
    <lineage>
        <taxon>Bacteria</taxon>
        <taxon>Pseudomonadati</taxon>
        <taxon>Bacteroidota</taxon>
        <taxon>Cytophagia</taxon>
        <taxon>Cytophagales</taxon>
        <taxon>Cyclobacteriaceae</taxon>
    </lineage>
</organism>
<evidence type="ECO:0000256" key="1">
    <source>
        <dbReference type="SAM" id="Phobius"/>
    </source>
</evidence>
<reference evidence="2 3" key="1">
    <citation type="submission" date="2013-02" db="EMBL/GenBank/DDBJ databases">
        <title>A novel strain isolated from Lonar lake, Maharashtra, India.</title>
        <authorList>
            <person name="Singh A."/>
        </authorList>
    </citation>
    <scope>NUCLEOTIDE SEQUENCE [LARGE SCALE GENOMIC DNA]</scope>
    <source>
        <strain evidence="2 3">AK24</strain>
    </source>
</reference>
<comment type="caution">
    <text evidence="2">The sequence shown here is derived from an EMBL/GenBank/DDBJ whole genome shotgun (WGS) entry which is preliminary data.</text>
</comment>